<comment type="caution">
    <text evidence="1">The sequence shown here is derived from an EMBL/GenBank/DDBJ whole genome shotgun (WGS) entry which is preliminary data.</text>
</comment>
<protein>
    <submittedName>
        <fullName evidence="1">Uncharacterized protein</fullName>
    </submittedName>
</protein>
<keyword evidence="2" id="KW-1185">Reference proteome</keyword>
<proteinExistence type="predicted"/>
<reference evidence="1 2" key="1">
    <citation type="submission" date="2017-10" db="EMBL/GenBank/DDBJ databases">
        <title>Sequencing the genomes of 1000 actinobacteria strains.</title>
        <authorList>
            <person name="Klenk H.-P."/>
        </authorList>
    </citation>
    <scope>NUCLEOTIDE SEQUENCE [LARGE SCALE GENOMIC DNA]</scope>
    <source>
        <strain evidence="1 2">DSM 21798</strain>
    </source>
</reference>
<name>A0A2A9DYU1_9MICO</name>
<dbReference type="Proteomes" id="UP000221369">
    <property type="component" value="Unassembled WGS sequence"/>
</dbReference>
<evidence type="ECO:0000313" key="1">
    <source>
        <dbReference type="EMBL" id="PFG31536.1"/>
    </source>
</evidence>
<dbReference type="EMBL" id="PDJE01000001">
    <property type="protein sequence ID" value="PFG31536.1"/>
    <property type="molecule type" value="Genomic_DNA"/>
</dbReference>
<gene>
    <name evidence="1" type="ORF">ATJ78_2507</name>
</gene>
<dbReference type="AlphaFoldDB" id="A0A2A9DYU1"/>
<organism evidence="1 2">
    <name type="scientific">Paramicrobacterium agarici</name>
    <dbReference type="NCBI Taxonomy" id="630514"/>
    <lineage>
        <taxon>Bacteria</taxon>
        <taxon>Bacillati</taxon>
        <taxon>Actinomycetota</taxon>
        <taxon>Actinomycetes</taxon>
        <taxon>Micrococcales</taxon>
        <taxon>Microbacteriaceae</taxon>
        <taxon>Paramicrobacterium</taxon>
    </lineage>
</organism>
<evidence type="ECO:0000313" key="2">
    <source>
        <dbReference type="Proteomes" id="UP000221369"/>
    </source>
</evidence>
<accession>A0A2A9DYU1</accession>
<sequence>MAHTLPQLESIVTSRDDTQRTTLLRKLGTISQLWNDDAKPPKGTLKAKTFARLVTSAKSEIINDLFVRMGNGGLVCDGDIDVTSGNGEIRVVSIDFGLRDVVQCRNDIAHGKSERKPTPEDVVRYMEFLLTFAARLQRKATDLGTQVTATAFGPH</sequence>